<evidence type="ECO:0000256" key="3">
    <source>
        <dbReference type="ARBA" id="ARBA00022989"/>
    </source>
</evidence>
<organism evidence="8 9">
    <name type="scientific">Hohenbuehelia grisea</name>
    <dbReference type="NCBI Taxonomy" id="104357"/>
    <lineage>
        <taxon>Eukaryota</taxon>
        <taxon>Fungi</taxon>
        <taxon>Dikarya</taxon>
        <taxon>Basidiomycota</taxon>
        <taxon>Agaricomycotina</taxon>
        <taxon>Agaricomycetes</taxon>
        <taxon>Agaricomycetidae</taxon>
        <taxon>Agaricales</taxon>
        <taxon>Pleurotineae</taxon>
        <taxon>Pleurotaceae</taxon>
        <taxon>Hohenbuehelia</taxon>
    </lineage>
</organism>
<feature type="transmembrane region" description="Helical" evidence="6">
    <location>
        <begin position="372"/>
        <end position="390"/>
    </location>
</feature>
<reference evidence="9" key="1">
    <citation type="submission" date="2024-06" db="EMBL/GenBank/DDBJ databases">
        <title>Multi-omics analyses provide insights into the biosynthesis of the anticancer antibiotic pleurotin in Hohenbuehelia grisea.</title>
        <authorList>
            <person name="Weaver J.A."/>
            <person name="Alberti F."/>
        </authorList>
    </citation>
    <scope>NUCLEOTIDE SEQUENCE [LARGE SCALE GENOMIC DNA]</scope>
    <source>
        <strain evidence="9">T-177</strain>
    </source>
</reference>
<feature type="transmembrane region" description="Helical" evidence="6">
    <location>
        <begin position="268"/>
        <end position="287"/>
    </location>
</feature>
<accession>A0ABR3J963</accession>
<feature type="transmembrane region" description="Helical" evidence="6">
    <location>
        <begin position="299"/>
        <end position="326"/>
    </location>
</feature>
<feature type="transmembrane region" description="Helical" evidence="6">
    <location>
        <begin position="515"/>
        <end position="534"/>
    </location>
</feature>
<keyword evidence="4 6" id="KW-0472">Membrane</keyword>
<feature type="transmembrane region" description="Helical" evidence="6">
    <location>
        <begin position="396"/>
        <end position="421"/>
    </location>
</feature>
<feature type="region of interest" description="Disordered" evidence="5">
    <location>
        <begin position="565"/>
        <end position="600"/>
    </location>
</feature>
<evidence type="ECO:0000256" key="1">
    <source>
        <dbReference type="ARBA" id="ARBA00004141"/>
    </source>
</evidence>
<protein>
    <recommendedName>
        <fullName evidence="7">Major facilitator superfamily (MFS) profile domain-containing protein</fullName>
    </recommendedName>
</protein>
<feature type="transmembrane region" description="Helical" evidence="6">
    <location>
        <begin position="169"/>
        <end position="187"/>
    </location>
</feature>
<comment type="caution">
    <text evidence="8">The sequence shown here is derived from an EMBL/GenBank/DDBJ whole genome shotgun (WGS) entry which is preliminary data.</text>
</comment>
<sequence>MSTTVSEPELTSERNTTEAPGHEQRHDHVHLTDQTNLLPFRKLVPILLGLALCIVVSALDSVIVATALSTISAAFNAGSVISWVPSAYLLTSTAFQPLYGRLSDIFGRKAALCLAMGIFMAGSLAAGFSQSIVQLIVFRGIAGAGGGGIISMAQIVMSDVVSLRDRGKYQGIIGGIVALGYAIGPLIGGALAERVTWRWCFWVTLPVSLTAICVVIFVLPLKPVEGDIRRKLLAIDYPGAFLTLTSCTLVMLPLIWGGVTFSWKSPVVLAPLVSGFIVAALFCFWEWRGAKLPIVPMYIFKIVTVSGVYIAMFLNGFIFFCSLYYLPQYFQVVLGYSPIRAGIFLIPVLVSQMVASWVSGVIVSKTGHFRTIIYLGFSVWAIGCGCISTIKPGSSQGLLVFYMLLSGIGAGQTLQTTTVAAQASVPRKDMSVVTAFRNFIRQLGGALTLAIGSTIINNSLRASMTAINISEPTISTIIDNPALLSSATELNMLNVSQAQATFILDHGYARGFRSVFILNASLAALAAVVSMLMIQHTELLRGDEEKLRAEARAFLNRHKGNNAQNGTCGVLVEDDKAPSKEPQDTSSGANGKQNDQSPVAYLECGRASDVELRDLAHLETSRRA</sequence>
<feature type="domain" description="Major facilitator superfamily (MFS) profile" evidence="7">
    <location>
        <begin position="46"/>
        <end position="538"/>
    </location>
</feature>
<feature type="compositionally biased region" description="Polar residues" evidence="5">
    <location>
        <begin position="584"/>
        <end position="597"/>
    </location>
</feature>
<gene>
    <name evidence="8" type="ORF">HGRIS_008681</name>
</gene>
<keyword evidence="3 6" id="KW-1133">Transmembrane helix</keyword>
<feature type="compositionally biased region" description="Basic and acidic residues" evidence="5">
    <location>
        <begin position="11"/>
        <end position="28"/>
    </location>
</feature>
<feature type="compositionally biased region" description="Basic and acidic residues" evidence="5">
    <location>
        <begin position="573"/>
        <end position="583"/>
    </location>
</feature>
<evidence type="ECO:0000256" key="4">
    <source>
        <dbReference type="ARBA" id="ARBA00023136"/>
    </source>
</evidence>
<evidence type="ECO:0000259" key="7">
    <source>
        <dbReference type="PROSITE" id="PS50850"/>
    </source>
</evidence>
<evidence type="ECO:0000256" key="2">
    <source>
        <dbReference type="ARBA" id="ARBA00022692"/>
    </source>
</evidence>
<feature type="transmembrane region" description="Helical" evidence="6">
    <location>
        <begin position="338"/>
        <end position="360"/>
    </location>
</feature>
<dbReference type="Gene3D" id="1.20.1250.20">
    <property type="entry name" value="MFS general substrate transporter like domains"/>
    <property type="match status" value="1"/>
</dbReference>
<dbReference type="PANTHER" id="PTHR23501:SF189">
    <property type="entry name" value="DRUG TRANSPORTER, PUTATIVE (AFU_ORTHOLOGUE AFUA_4G03920)-RELATED"/>
    <property type="match status" value="1"/>
</dbReference>
<dbReference type="SUPFAM" id="SSF103473">
    <property type="entry name" value="MFS general substrate transporter"/>
    <property type="match status" value="1"/>
</dbReference>
<dbReference type="InterPro" id="IPR020846">
    <property type="entry name" value="MFS_dom"/>
</dbReference>
<evidence type="ECO:0000313" key="9">
    <source>
        <dbReference type="Proteomes" id="UP001556367"/>
    </source>
</evidence>
<feature type="transmembrane region" description="Helical" evidence="6">
    <location>
        <begin position="46"/>
        <end position="68"/>
    </location>
</feature>
<dbReference type="PANTHER" id="PTHR23501">
    <property type="entry name" value="MAJOR FACILITATOR SUPERFAMILY"/>
    <property type="match status" value="1"/>
</dbReference>
<dbReference type="Proteomes" id="UP001556367">
    <property type="component" value="Unassembled WGS sequence"/>
</dbReference>
<dbReference type="InterPro" id="IPR036259">
    <property type="entry name" value="MFS_trans_sf"/>
</dbReference>
<evidence type="ECO:0000313" key="8">
    <source>
        <dbReference type="EMBL" id="KAL0952037.1"/>
    </source>
</evidence>
<keyword evidence="9" id="KW-1185">Reference proteome</keyword>
<feature type="transmembrane region" description="Helical" evidence="6">
    <location>
        <begin position="233"/>
        <end position="256"/>
    </location>
</feature>
<evidence type="ECO:0000256" key="5">
    <source>
        <dbReference type="SAM" id="MobiDB-lite"/>
    </source>
</evidence>
<comment type="subcellular location">
    <subcellularLocation>
        <location evidence="1">Membrane</location>
        <topology evidence="1">Multi-pass membrane protein</topology>
    </subcellularLocation>
</comment>
<proteinExistence type="predicted"/>
<keyword evidence="2 6" id="KW-0812">Transmembrane</keyword>
<name>A0ABR3J963_9AGAR</name>
<dbReference type="PROSITE" id="PS50850">
    <property type="entry name" value="MFS"/>
    <property type="match status" value="1"/>
</dbReference>
<feature type="transmembrane region" description="Helical" evidence="6">
    <location>
        <begin position="136"/>
        <end position="157"/>
    </location>
</feature>
<evidence type="ECO:0000256" key="6">
    <source>
        <dbReference type="SAM" id="Phobius"/>
    </source>
</evidence>
<dbReference type="Gene3D" id="1.20.1720.10">
    <property type="entry name" value="Multidrug resistance protein D"/>
    <property type="match status" value="1"/>
</dbReference>
<feature type="transmembrane region" description="Helical" evidence="6">
    <location>
        <begin position="199"/>
        <end position="221"/>
    </location>
</feature>
<dbReference type="PRINTS" id="PR01036">
    <property type="entry name" value="TCRTETB"/>
</dbReference>
<feature type="transmembrane region" description="Helical" evidence="6">
    <location>
        <begin position="80"/>
        <end position="99"/>
    </location>
</feature>
<feature type="transmembrane region" description="Helical" evidence="6">
    <location>
        <begin position="111"/>
        <end position="130"/>
    </location>
</feature>
<dbReference type="EMBL" id="JASNQZ010000011">
    <property type="protein sequence ID" value="KAL0952037.1"/>
    <property type="molecule type" value="Genomic_DNA"/>
</dbReference>
<dbReference type="Pfam" id="PF07690">
    <property type="entry name" value="MFS_1"/>
    <property type="match status" value="1"/>
</dbReference>
<feature type="region of interest" description="Disordered" evidence="5">
    <location>
        <begin position="1"/>
        <end position="28"/>
    </location>
</feature>
<dbReference type="InterPro" id="IPR011701">
    <property type="entry name" value="MFS"/>
</dbReference>
<dbReference type="CDD" id="cd17502">
    <property type="entry name" value="MFS_Azr1_MDR_like"/>
    <property type="match status" value="1"/>
</dbReference>